<protein>
    <submittedName>
        <fullName evidence="2">Uncharacterized protein</fullName>
    </submittedName>
</protein>
<evidence type="ECO:0000256" key="1">
    <source>
        <dbReference type="SAM" id="MobiDB-lite"/>
    </source>
</evidence>
<gene>
    <name evidence="2" type="ORF">SPMU_19950</name>
</gene>
<feature type="region of interest" description="Disordered" evidence="1">
    <location>
        <begin position="132"/>
        <end position="171"/>
    </location>
</feature>
<evidence type="ECO:0000313" key="2">
    <source>
        <dbReference type="EMBL" id="OWK29575.1"/>
    </source>
</evidence>
<dbReference type="EMBL" id="NBBJ01000003">
    <property type="protein sequence ID" value="OWK29575.1"/>
    <property type="molecule type" value="Genomic_DNA"/>
</dbReference>
<dbReference type="RefSeq" id="WP_088333732.1">
    <property type="nucleotide sequence ID" value="NZ_NBBJ01000003.1"/>
</dbReference>
<dbReference type="OrthoDB" id="8481322at2"/>
<dbReference type="Proteomes" id="UP000197783">
    <property type="component" value="Unassembled WGS sequence"/>
</dbReference>
<name>A0A245ZIL6_9SPHN</name>
<accession>A0A245ZIL6</accession>
<keyword evidence="3" id="KW-1185">Reference proteome</keyword>
<comment type="caution">
    <text evidence="2">The sequence shown here is derived from an EMBL/GenBank/DDBJ whole genome shotgun (WGS) entry which is preliminary data.</text>
</comment>
<organism evidence="2 3">
    <name type="scientific">Sphingomonas mucosissima</name>
    <dbReference type="NCBI Taxonomy" id="370959"/>
    <lineage>
        <taxon>Bacteria</taxon>
        <taxon>Pseudomonadati</taxon>
        <taxon>Pseudomonadota</taxon>
        <taxon>Alphaproteobacteria</taxon>
        <taxon>Sphingomonadales</taxon>
        <taxon>Sphingomonadaceae</taxon>
        <taxon>Sphingomonas</taxon>
    </lineage>
</organism>
<sequence length="171" mass="18325">MAQDALGALDLAIEELEAELLGNPRFALLTQLRVARDAYMVASEGNLFASGVPQIVMKRREVTPNLSPDRAKAFELCKKALIGQTQPVRTRDLYEMVEENGINLSGGANNLSSLLSRHPLVFKGHGRMGWTLKHSGNGAEPDSGANGEGSAPLFSSSQEGGEDNEASTVHH</sequence>
<proteinExistence type="predicted"/>
<reference evidence="2 3" key="1">
    <citation type="submission" date="2017-03" db="EMBL/GenBank/DDBJ databases">
        <title>Genome sequence of Sphingomonas mucosissima DSM 17494.</title>
        <authorList>
            <person name="Poehlein A."/>
            <person name="Wuebbeler J.H."/>
            <person name="Steinbuechel A."/>
            <person name="Daniel R."/>
        </authorList>
    </citation>
    <scope>NUCLEOTIDE SEQUENCE [LARGE SCALE GENOMIC DNA]</scope>
    <source>
        <strain evidence="2 3">DSM 17494</strain>
    </source>
</reference>
<evidence type="ECO:0000313" key="3">
    <source>
        <dbReference type="Proteomes" id="UP000197783"/>
    </source>
</evidence>
<dbReference type="AlphaFoldDB" id="A0A245ZIL6"/>